<feature type="region of interest" description="Disordered" evidence="1">
    <location>
        <begin position="525"/>
        <end position="544"/>
    </location>
</feature>
<feature type="region of interest" description="Disordered" evidence="1">
    <location>
        <begin position="342"/>
        <end position="420"/>
    </location>
</feature>
<dbReference type="EMBL" id="JAPMOS010000173">
    <property type="protein sequence ID" value="KAJ4454231.1"/>
    <property type="molecule type" value="Genomic_DNA"/>
</dbReference>
<dbReference type="Proteomes" id="UP001141327">
    <property type="component" value="Unassembled WGS sequence"/>
</dbReference>
<keyword evidence="3" id="KW-1185">Reference proteome</keyword>
<dbReference type="Gene3D" id="1.10.1400.10">
    <property type="match status" value="1"/>
</dbReference>
<evidence type="ECO:0000313" key="2">
    <source>
        <dbReference type="EMBL" id="KAJ4454231.1"/>
    </source>
</evidence>
<dbReference type="PANTHER" id="PTHR34218">
    <property type="entry name" value="PEPTIDASE S45 PENICILLIN AMIDASE"/>
    <property type="match status" value="1"/>
</dbReference>
<evidence type="ECO:0000313" key="3">
    <source>
        <dbReference type="Proteomes" id="UP001141327"/>
    </source>
</evidence>
<name>A0ABQ8U8P4_9EUKA</name>
<feature type="region of interest" description="Disordered" evidence="1">
    <location>
        <begin position="487"/>
        <end position="517"/>
    </location>
</feature>
<reference evidence="2" key="1">
    <citation type="journal article" date="2022" name="bioRxiv">
        <title>Genomics of Preaxostyla Flagellates Illuminates Evolutionary Transitions and the Path Towards Mitochondrial Loss.</title>
        <authorList>
            <person name="Novak L.V.F."/>
            <person name="Treitli S.C."/>
            <person name="Pyrih J."/>
            <person name="Halakuc P."/>
            <person name="Pipaliya S.V."/>
            <person name="Vacek V."/>
            <person name="Brzon O."/>
            <person name="Soukal P."/>
            <person name="Eme L."/>
            <person name="Dacks J.B."/>
            <person name="Karnkowska A."/>
            <person name="Elias M."/>
            <person name="Hampl V."/>
        </authorList>
    </citation>
    <scope>NUCLEOTIDE SEQUENCE</scope>
    <source>
        <strain evidence="2">RCP-MX</strain>
    </source>
</reference>
<proteinExistence type="predicted"/>
<dbReference type="InterPro" id="IPR029055">
    <property type="entry name" value="Ntn_hydrolases_N"/>
</dbReference>
<evidence type="ECO:0000256" key="1">
    <source>
        <dbReference type="SAM" id="MobiDB-lite"/>
    </source>
</evidence>
<dbReference type="Gene3D" id="3.60.20.10">
    <property type="entry name" value="Glutamine Phosphoribosylpyrophosphate, subunit 1, domain 1"/>
    <property type="match status" value="2"/>
</dbReference>
<dbReference type="InterPro" id="IPR002692">
    <property type="entry name" value="S45"/>
</dbReference>
<dbReference type="PANTHER" id="PTHR34218:SF4">
    <property type="entry name" value="ACYL-HOMOSERINE LACTONE ACYLASE QUIP"/>
    <property type="match status" value="1"/>
</dbReference>
<gene>
    <name evidence="2" type="ORF">PAPYR_11110</name>
</gene>
<dbReference type="Pfam" id="PF01804">
    <property type="entry name" value="Penicil_amidase"/>
    <property type="match status" value="1"/>
</dbReference>
<organism evidence="2 3">
    <name type="scientific">Paratrimastix pyriformis</name>
    <dbReference type="NCBI Taxonomy" id="342808"/>
    <lineage>
        <taxon>Eukaryota</taxon>
        <taxon>Metamonada</taxon>
        <taxon>Preaxostyla</taxon>
        <taxon>Paratrimastigidae</taxon>
        <taxon>Paratrimastix</taxon>
    </lineage>
</organism>
<accession>A0ABQ8U8P4</accession>
<comment type="caution">
    <text evidence="2">The sequence shown here is derived from an EMBL/GenBank/DDBJ whole genome shotgun (WGS) entry which is preliminary data.</text>
</comment>
<dbReference type="SUPFAM" id="SSF56235">
    <property type="entry name" value="N-terminal nucleophile aminohydrolases (Ntn hydrolases)"/>
    <property type="match status" value="1"/>
</dbReference>
<sequence length="544" mass="55226">MLMRPSSLIFGGGRATLADMAAAQMDVRSENAARMVALLRPLLTRMLAPPQAAAPAGTTDAAPAAAATAPPAALALNGTEVAAAQMLMEWDGNLGPDSAPGAIYEVFRQKVTQCLATIPSFSASAPNAGLMQVFRQKVTQRLLAALHMPTQHAIEYVGAFCEPLYKGLNSLNSHDVDAVMRLLAADEASWQAGSAEAVLMARLGGRCALVHTALAEACAELAKQYGPAPTQWKWGTLHNMCINHAFSIQKALGPLFSAPAFPCGGDIDTPCATAFNVRHPYHSSQGAVFRFVAQPSDWTKCRSFSDWREGRLKPVLWDRATIAQNTIAKMTFASSVLLEAPRPPARGSYPGAEKECHTRGEDDDDEQAPAATAAQAVPVASSAGATAGPAVHQPAAAAAAQEPAPAAVQEPASAPAASAPANQAPAAAAVAAMTQAPAAAAPVEPAAAQEPAATAAAAVAAAQQPASRPADAQPVPVAAAVPKVEAAVPAPEVPSAPVDAAVPTTGHDDDEPMVAAPSAGVAPAGIATAAPEMPSAAGTDATSN</sequence>
<dbReference type="InterPro" id="IPR043147">
    <property type="entry name" value="Penicillin_amidase_A-knob"/>
</dbReference>
<protein>
    <submittedName>
        <fullName evidence="2">Penicillin amidase</fullName>
    </submittedName>
</protein>
<feature type="compositionally biased region" description="Low complexity" evidence="1">
    <location>
        <begin position="368"/>
        <end position="420"/>
    </location>
</feature>
<feature type="compositionally biased region" description="Low complexity" evidence="1">
    <location>
        <begin position="487"/>
        <end position="503"/>
    </location>
</feature>